<feature type="domain" description="Major facilitator superfamily (MFS) profile" evidence="7">
    <location>
        <begin position="22"/>
        <end position="472"/>
    </location>
</feature>
<feature type="transmembrane region" description="Helical" evidence="6">
    <location>
        <begin position="275"/>
        <end position="301"/>
    </location>
</feature>
<keyword evidence="5 6" id="KW-0472">Membrane</keyword>
<evidence type="ECO:0000256" key="1">
    <source>
        <dbReference type="ARBA" id="ARBA00004651"/>
    </source>
</evidence>
<feature type="transmembrane region" description="Helical" evidence="6">
    <location>
        <begin position="231"/>
        <end position="254"/>
    </location>
</feature>
<dbReference type="SUPFAM" id="SSF103473">
    <property type="entry name" value="MFS general substrate transporter"/>
    <property type="match status" value="1"/>
</dbReference>
<dbReference type="InterPro" id="IPR011701">
    <property type="entry name" value="MFS"/>
</dbReference>
<feature type="transmembrane region" description="Helical" evidence="6">
    <location>
        <begin position="144"/>
        <end position="167"/>
    </location>
</feature>
<reference evidence="9" key="1">
    <citation type="journal article" date="2019" name="Int. J. Syst. Evol. Microbiol.">
        <title>The Global Catalogue of Microorganisms (GCM) 10K type strain sequencing project: providing services to taxonomists for standard genome sequencing and annotation.</title>
        <authorList>
            <consortium name="The Broad Institute Genomics Platform"/>
            <consortium name="The Broad Institute Genome Sequencing Center for Infectious Disease"/>
            <person name="Wu L."/>
            <person name="Ma J."/>
        </authorList>
    </citation>
    <scope>NUCLEOTIDE SEQUENCE [LARGE SCALE GENOMIC DNA]</scope>
    <source>
        <strain evidence="9">JCM 16902</strain>
    </source>
</reference>
<feature type="transmembrane region" description="Helical" evidence="6">
    <location>
        <begin position="347"/>
        <end position="364"/>
    </location>
</feature>
<name>A0ABP6ZNU5_9ACTN</name>
<dbReference type="PANTHER" id="PTHR42718">
    <property type="entry name" value="MAJOR FACILITATOR SUPERFAMILY MULTIDRUG TRANSPORTER MFSC"/>
    <property type="match status" value="1"/>
</dbReference>
<dbReference type="EMBL" id="BAAAZO010000005">
    <property type="protein sequence ID" value="GAA3613601.1"/>
    <property type="molecule type" value="Genomic_DNA"/>
</dbReference>
<evidence type="ECO:0000313" key="9">
    <source>
        <dbReference type="Proteomes" id="UP001501074"/>
    </source>
</evidence>
<evidence type="ECO:0000256" key="4">
    <source>
        <dbReference type="ARBA" id="ARBA00022989"/>
    </source>
</evidence>
<evidence type="ECO:0000256" key="3">
    <source>
        <dbReference type="ARBA" id="ARBA00022692"/>
    </source>
</evidence>
<feature type="transmembrane region" description="Helical" evidence="6">
    <location>
        <begin position="206"/>
        <end position="225"/>
    </location>
</feature>
<dbReference type="Proteomes" id="UP001501074">
    <property type="component" value="Unassembled WGS sequence"/>
</dbReference>
<dbReference type="PROSITE" id="PS50850">
    <property type="entry name" value="MFS"/>
    <property type="match status" value="1"/>
</dbReference>
<keyword evidence="9" id="KW-1185">Reference proteome</keyword>
<dbReference type="InterPro" id="IPR036259">
    <property type="entry name" value="MFS_trans_sf"/>
</dbReference>
<evidence type="ECO:0000256" key="5">
    <source>
        <dbReference type="ARBA" id="ARBA00023136"/>
    </source>
</evidence>
<dbReference type="Pfam" id="PF00083">
    <property type="entry name" value="Sugar_tr"/>
    <property type="match status" value="1"/>
</dbReference>
<dbReference type="CDD" id="cd17504">
    <property type="entry name" value="MFS_MMR_MDR_like"/>
    <property type="match status" value="1"/>
</dbReference>
<organism evidence="8 9">
    <name type="scientific">Kineosporia mesophila</name>
    <dbReference type="NCBI Taxonomy" id="566012"/>
    <lineage>
        <taxon>Bacteria</taxon>
        <taxon>Bacillati</taxon>
        <taxon>Actinomycetota</taxon>
        <taxon>Actinomycetes</taxon>
        <taxon>Kineosporiales</taxon>
        <taxon>Kineosporiaceae</taxon>
        <taxon>Kineosporia</taxon>
    </lineage>
</organism>
<evidence type="ECO:0000259" key="7">
    <source>
        <dbReference type="PROSITE" id="PS50850"/>
    </source>
</evidence>
<feature type="transmembrane region" description="Helical" evidence="6">
    <location>
        <begin position="173"/>
        <end position="194"/>
    </location>
</feature>
<evidence type="ECO:0000256" key="2">
    <source>
        <dbReference type="ARBA" id="ARBA00022448"/>
    </source>
</evidence>
<dbReference type="PANTHER" id="PTHR42718:SF9">
    <property type="entry name" value="MAJOR FACILITATOR SUPERFAMILY MULTIDRUG TRANSPORTER MFSC"/>
    <property type="match status" value="1"/>
</dbReference>
<protein>
    <submittedName>
        <fullName evidence="8">MFS transporter</fullName>
    </submittedName>
</protein>
<sequence length="478" mass="48033">MPATVPAADTPVAKTDQPIGLWLFFVGTAALVVSLSQSILIPVLGELPQKLDTSVSNVQWLLTSTLLVAAVAVPLMGRLGDMFGKRRLLLVSVGSLVAGSLLTALTSNITLLIVGRAIQGLSAAAIPLGVSLLSALVPREKAGTAIATVSAMLGVGGALGLPLAALIAEHADFHVLFWITAAAGLLALAGIWALVPEDASRTGGRIDFVGTVLLGGALVSLLFPLSQATKWGWGSVEVVGLLGLSAALFVVFAVAQTRIAQPLVDLATLRRRPILLTNIASIFFGFALFASLIGTASYVQAPAATGYGFGSSVLTGGLAMLPSGLAMLILAPVSAKVAQRIGAPRTLAIGAVIVAVGWAARIVATDSLWQVIVGTTVVGAGTGIGYAAMPAIINAHTATNELAAANGLNTLVRSVGSSLASAVGGAIMAASTIALGGAEIPSLDAYRQLFAICAVASVLAAAIALAIPNIPAAKQPGH</sequence>
<gene>
    <name evidence="8" type="ORF">GCM10022223_32180</name>
</gene>
<dbReference type="InterPro" id="IPR005828">
    <property type="entry name" value="MFS_sugar_transport-like"/>
</dbReference>
<feature type="transmembrane region" description="Helical" evidence="6">
    <location>
        <begin position="21"/>
        <end position="45"/>
    </location>
</feature>
<evidence type="ECO:0000256" key="6">
    <source>
        <dbReference type="SAM" id="Phobius"/>
    </source>
</evidence>
<keyword evidence="2" id="KW-0813">Transport</keyword>
<dbReference type="RefSeq" id="WP_231488645.1">
    <property type="nucleotide sequence ID" value="NZ_BAAAZO010000005.1"/>
</dbReference>
<comment type="subcellular location">
    <subcellularLocation>
        <location evidence="1">Cell membrane</location>
        <topology evidence="1">Multi-pass membrane protein</topology>
    </subcellularLocation>
</comment>
<dbReference type="InterPro" id="IPR020846">
    <property type="entry name" value="MFS_dom"/>
</dbReference>
<evidence type="ECO:0000313" key="8">
    <source>
        <dbReference type="EMBL" id="GAA3613601.1"/>
    </source>
</evidence>
<feature type="transmembrane region" description="Helical" evidence="6">
    <location>
        <begin position="313"/>
        <end position="335"/>
    </location>
</feature>
<feature type="transmembrane region" description="Helical" evidence="6">
    <location>
        <begin position="88"/>
        <end position="111"/>
    </location>
</feature>
<proteinExistence type="predicted"/>
<feature type="transmembrane region" description="Helical" evidence="6">
    <location>
        <begin position="117"/>
        <end position="137"/>
    </location>
</feature>
<feature type="transmembrane region" description="Helical" evidence="6">
    <location>
        <begin position="449"/>
        <end position="470"/>
    </location>
</feature>
<accession>A0ABP6ZNU5</accession>
<dbReference type="Gene3D" id="1.20.1250.20">
    <property type="entry name" value="MFS general substrate transporter like domains"/>
    <property type="match status" value="2"/>
</dbReference>
<feature type="transmembrane region" description="Helical" evidence="6">
    <location>
        <begin position="57"/>
        <end position="76"/>
    </location>
</feature>
<keyword evidence="3 6" id="KW-0812">Transmembrane</keyword>
<comment type="caution">
    <text evidence="8">The sequence shown here is derived from an EMBL/GenBank/DDBJ whole genome shotgun (WGS) entry which is preliminary data.</text>
</comment>
<keyword evidence="4 6" id="KW-1133">Transmembrane helix</keyword>
<dbReference type="Pfam" id="PF07690">
    <property type="entry name" value="MFS_1"/>
    <property type="match status" value="1"/>
</dbReference>
<feature type="transmembrane region" description="Helical" evidence="6">
    <location>
        <begin position="418"/>
        <end position="437"/>
    </location>
</feature>